<feature type="binding site" evidence="14 15">
    <location>
        <position position="117"/>
    </location>
    <ligand>
        <name>a divalent metal cation</name>
        <dbReference type="ChEBI" id="CHEBI:60240"/>
    </ligand>
</feature>
<dbReference type="PANTHER" id="PTHR10954:SF18">
    <property type="entry name" value="RIBONUCLEASE HII"/>
    <property type="match status" value="1"/>
</dbReference>
<dbReference type="PANTHER" id="PTHR10954">
    <property type="entry name" value="RIBONUCLEASE H2 SUBUNIT A"/>
    <property type="match status" value="1"/>
</dbReference>
<dbReference type="EC" id="3.1.26.4" evidence="6 14"/>
<keyword evidence="12 14" id="KW-0378">Hydrolase</keyword>
<keyword evidence="8 14" id="KW-0963">Cytoplasm</keyword>
<accession>A0A2N2EA23</accession>
<dbReference type="InterPro" id="IPR036397">
    <property type="entry name" value="RNaseH_sf"/>
</dbReference>
<evidence type="ECO:0000256" key="1">
    <source>
        <dbReference type="ARBA" id="ARBA00000077"/>
    </source>
</evidence>
<dbReference type="CDD" id="cd07182">
    <property type="entry name" value="RNase_HII_bacteria_HII_like"/>
    <property type="match status" value="1"/>
</dbReference>
<dbReference type="SUPFAM" id="SSF53098">
    <property type="entry name" value="Ribonuclease H-like"/>
    <property type="match status" value="1"/>
</dbReference>
<dbReference type="GO" id="GO:0032299">
    <property type="term" value="C:ribonuclease H2 complex"/>
    <property type="evidence" value="ECO:0007669"/>
    <property type="project" value="TreeGrafter"/>
</dbReference>
<evidence type="ECO:0000259" key="17">
    <source>
        <dbReference type="PROSITE" id="PS51975"/>
    </source>
</evidence>
<name>A0A2N2EA23_9BACT</name>
<evidence type="ECO:0000256" key="8">
    <source>
        <dbReference type="ARBA" id="ARBA00022490"/>
    </source>
</evidence>
<comment type="similarity">
    <text evidence="5 14 16">Belongs to the RNase HII family.</text>
</comment>
<evidence type="ECO:0000256" key="12">
    <source>
        <dbReference type="ARBA" id="ARBA00022801"/>
    </source>
</evidence>
<dbReference type="GO" id="GO:0043137">
    <property type="term" value="P:DNA replication, removal of RNA primer"/>
    <property type="evidence" value="ECO:0007669"/>
    <property type="project" value="TreeGrafter"/>
</dbReference>
<evidence type="ECO:0000256" key="2">
    <source>
        <dbReference type="ARBA" id="ARBA00001946"/>
    </source>
</evidence>
<comment type="subcellular location">
    <subcellularLocation>
        <location evidence="4 14">Cytoplasm</location>
    </subcellularLocation>
</comment>
<dbReference type="NCBIfam" id="NF000595">
    <property type="entry name" value="PRK00015.1-3"/>
    <property type="match status" value="1"/>
</dbReference>
<dbReference type="Gene3D" id="3.30.420.10">
    <property type="entry name" value="Ribonuclease H-like superfamily/Ribonuclease H"/>
    <property type="match status" value="1"/>
</dbReference>
<evidence type="ECO:0000256" key="14">
    <source>
        <dbReference type="HAMAP-Rule" id="MF_00052"/>
    </source>
</evidence>
<feature type="binding site" evidence="14 15">
    <location>
        <position position="22"/>
    </location>
    <ligand>
        <name>a divalent metal cation</name>
        <dbReference type="ChEBI" id="CHEBI:60240"/>
    </ligand>
</feature>
<comment type="cofactor">
    <cofactor evidence="14 15">
        <name>Mn(2+)</name>
        <dbReference type="ChEBI" id="CHEBI:29035"/>
    </cofactor>
    <cofactor evidence="14 15">
        <name>Mg(2+)</name>
        <dbReference type="ChEBI" id="CHEBI:18420"/>
    </cofactor>
    <text evidence="14 15">Manganese or magnesium. Binds 1 divalent metal ion per monomer in the absence of substrate. May bind a second metal ion after substrate binding.</text>
</comment>
<gene>
    <name evidence="14" type="primary">rnhB</name>
    <name evidence="18" type="ORF">CVU82_02100</name>
</gene>
<evidence type="ECO:0000256" key="3">
    <source>
        <dbReference type="ARBA" id="ARBA00004065"/>
    </source>
</evidence>
<dbReference type="AlphaFoldDB" id="A0A2N2EA23"/>
<dbReference type="EMBL" id="PHAI01000002">
    <property type="protein sequence ID" value="PKM91580.1"/>
    <property type="molecule type" value="Genomic_DNA"/>
</dbReference>
<dbReference type="InterPro" id="IPR022898">
    <property type="entry name" value="RNase_HII"/>
</dbReference>
<feature type="binding site" evidence="14 15">
    <location>
        <position position="21"/>
    </location>
    <ligand>
        <name>a divalent metal cation</name>
        <dbReference type="ChEBI" id="CHEBI:60240"/>
    </ligand>
</feature>
<organism evidence="18 19">
    <name type="scientific">Candidatus Falkowbacteria bacterium HGW-Falkowbacteria-1</name>
    <dbReference type="NCBI Taxonomy" id="2013768"/>
    <lineage>
        <taxon>Bacteria</taxon>
        <taxon>Candidatus Falkowiibacteriota</taxon>
    </lineage>
</organism>
<keyword evidence="9 14" id="KW-0540">Nuclease</keyword>
<evidence type="ECO:0000256" key="7">
    <source>
        <dbReference type="ARBA" id="ARBA00019179"/>
    </source>
</evidence>
<dbReference type="GO" id="GO:0005737">
    <property type="term" value="C:cytoplasm"/>
    <property type="evidence" value="ECO:0007669"/>
    <property type="project" value="UniProtKB-SubCell"/>
</dbReference>
<keyword evidence="11 14" id="KW-0255">Endonuclease</keyword>
<dbReference type="InterPro" id="IPR012337">
    <property type="entry name" value="RNaseH-like_sf"/>
</dbReference>
<evidence type="ECO:0000256" key="15">
    <source>
        <dbReference type="PROSITE-ProRule" id="PRU01319"/>
    </source>
</evidence>
<evidence type="ECO:0000256" key="11">
    <source>
        <dbReference type="ARBA" id="ARBA00022759"/>
    </source>
</evidence>
<dbReference type="InterPro" id="IPR001352">
    <property type="entry name" value="RNase_HII/HIII"/>
</dbReference>
<dbReference type="GO" id="GO:0004523">
    <property type="term" value="F:RNA-DNA hybrid ribonuclease activity"/>
    <property type="evidence" value="ECO:0007669"/>
    <property type="project" value="UniProtKB-UniRule"/>
</dbReference>
<dbReference type="GO" id="GO:0030145">
    <property type="term" value="F:manganese ion binding"/>
    <property type="evidence" value="ECO:0007669"/>
    <property type="project" value="UniProtKB-UniRule"/>
</dbReference>
<proteinExistence type="inferred from homology"/>
<comment type="catalytic activity">
    <reaction evidence="1 14 15 16">
        <text>Endonucleolytic cleavage to 5'-phosphomonoester.</text>
        <dbReference type="EC" id="3.1.26.4"/>
    </reaction>
</comment>
<evidence type="ECO:0000256" key="16">
    <source>
        <dbReference type="RuleBase" id="RU003515"/>
    </source>
</evidence>
<dbReference type="GO" id="GO:0006298">
    <property type="term" value="P:mismatch repair"/>
    <property type="evidence" value="ECO:0007669"/>
    <property type="project" value="TreeGrafter"/>
</dbReference>
<evidence type="ECO:0000256" key="4">
    <source>
        <dbReference type="ARBA" id="ARBA00004496"/>
    </source>
</evidence>
<evidence type="ECO:0000256" key="13">
    <source>
        <dbReference type="ARBA" id="ARBA00023211"/>
    </source>
</evidence>
<protein>
    <recommendedName>
        <fullName evidence="7 14">Ribonuclease HII</fullName>
        <shortName evidence="14">RNase HII</shortName>
        <ecNumber evidence="6 14">3.1.26.4</ecNumber>
    </recommendedName>
</protein>
<evidence type="ECO:0000313" key="19">
    <source>
        <dbReference type="Proteomes" id="UP000233517"/>
    </source>
</evidence>
<comment type="function">
    <text evidence="3 14 16">Endonuclease that specifically degrades the RNA of RNA-DNA hybrids.</text>
</comment>
<evidence type="ECO:0000256" key="6">
    <source>
        <dbReference type="ARBA" id="ARBA00012180"/>
    </source>
</evidence>
<evidence type="ECO:0000256" key="5">
    <source>
        <dbReference type="ARBA" id="ARBA00007383"/>
    </source>
</evidence>
<keyword evidence="10 14" id="KW-0479">Metal-binding</keyword>
<feature type="domain" description="RNase H type-2" evidence="17">
    <location>
        <begin position="15"/>
        <end position="209"/>
    </location>
</feature>
<reference evidence="18 19" key="1">
    <citation type="journal article" date="2017" name="ISME J.">
        <title>Potential for microbial H2 and metal transformations associated with novel bacteria and archaea in deep terrestrial subsurface sediments.</title>
        <authorList>
            <person name="Hernsdorf A.W."/>
            <person name="Amano Y."/>
            <person name="Miyakawa K."/>
            <person name="Ise K."/>
            <person name="Suzuki Y."/>
            <person name="Anantharaman K."/>
            <person name="Probst A."/>
            <person name="Burstein D."/>
            <person name="Thomas B.C."/>
            <person name="Banfield J.F."/>
        </authorList>
    </citation>
    <scope>NUCLEOTIDE SEQUENCE [LARGE SCALE GENOMIC DNA]</scope>
    <source>
        <strain evidence="18">HGW-Falkowbacteria-1</strain>
    </source>
</reference>
<dbReference type="PROSITE" id="PS51975">
    <property type="entry name" value="RNASE_H_2"/>
    <property type="match status" value="1"/>
</dbReference>
<sequence length="219" mass="24628">MDLKKEQELFSCGYKLIGAIDEVGRGPLAGPVVSACVIIDNTFKISPELEAIRDSKKLSPKKRQELFPIIKNSVKAVAIGICDNKIIDKINILQATFLSMRKALNTIDLKPDIILVDGKFPIPKIDIKQEAIISGDNIIFSIAMASIIAKVSRDFMMEEMDKKYPEYFFAKHKGYGTKLHMEMIEKFGPCPIHRFSFAPLSQPSSKSSPYLKHRPIQKD</sequence>
<dbReference type="HAMAP" id="MF_00052_B">
    <property type="entry name" value="RNase_HII_B"/>
    <property type="match status" value="1"/>
</dbReference>
<evidence type="ECO:0000256" key="10">
    <source>
        <dbReference type="ARBA" id="ARBA00022723"/>
    </source>
</evidence>
<comment type="caution">
    <text evidence="18">The sequence shown here is derived from an EMBL/GenBank/DDBJ whole genome shotgun (WGS) entry which is preliminary data.</text>
</comment>
<evidence type="ECO:0000256" key="9">
    <source>
        <dbReference type="ARBA" id="ARBA00022722"/>
    </source>
</evidence>
<dbReference type="Proteomes" id="UP000233517">
    <property type="component" value="Unassembled WGS sequence"/>
</dbReference>
<keyword evidence="13 14" id="KW-0464">Manganese</keyword>
<dbReference type="Pfam" id="PF01351">
    <property type="entry name" value="RNase_HII"/>
    <property type="match status" value="1"/>
</dbReference>
<evidence type="ECO:0000313" key="18">
    <source>
        <dbReference type="EMBL" id="PKM91580.1"/>
    </source>
</evidence>
<dbReference type="InterPro" id="IPR024567">
    <property type="entry name" value="RNase_HII/HIII_dom"/>
</dbReference>
<comment type="cofactor">
    <cofactor evidence="2">
        <name>Mg(2+)</name>
        <dbReference type="ChEBI" id="CHEBI:18420"/>
    </cofactor>
</comment>
<dbReference type="NCBIfam" id="NF000594">
    <property type="entry name" value="PRK00015.1-1"/>
    <property type="match status" value="1"/>
</dbReference>
<dbReference type="GO" id="GO:0003723">
    <property type="term" value="F:RNA binding"/>
    <property type="evidence" value="ECO:0007669"/>
    <property type="project" value="UniProtKB-UniRule"/>
</dbReference>